<gene>
    <name evidence="1" type="ORF">ES288_A01G092000v1</name>
</gene>
<accession>A0A5D2HJK6</accession>
<dbReference type="AlphaFoldDB" id="A0A5D2HJK6"/>
<protein>
    <submittedName>
        <fullName evidence="1">Uncharacterized protein</fullName>
    </submittedName>
</protein>
<keyword evidence="2" id="KW-1185">Reference proteome</keyword>
<sequence>MADCAPMAIGSCQRRTRHGDRVRRETWSTEVVRSLRGCCGARG</sequence>
<reference evidence="1 2" key="1">
    <citation type="submission" date="2019-06" db="EMBL/GenBank/DDBJ databases">
        <title>WGS assembly of Gossypium darwinii.</title>
        <authorList>
            <person name="Chen Z.J."/>
            <person name="Sreedasyam A."/>
            <person name="Ando A."/>
            <person name="Song Q."/>
            <person name="De L."/>
            <person name="Hulse-Kemp A."/>
            <person name="Ding M."/>
            <person name="Ye W."/>
            <person name="Kirkbride R."/>
            <person name="Jenkins J."/>
            <person name="Plott C."/>
            <person name="Lovell J."/>
            <person name="Lin Y.-M."/>
            <person name="Vaughn R."/>
            <person name="Liu B."/>
            <person name="Li W."/>
            <person name="Simpson S."/>
            <person name="Scheffler B."/>
            <person name="Saski C."/>
            <person name="Grover C."/>
            <person name="Hu G."/>
            <person name="Conover J."/>
            <person name="Carlson J."/>
            <person name="Shu S."/>
            <person name="Boston L."/>
            <person name="Williams M."/>
            <person name="Peterson D."/>
            <person name="Mcgee K."/>
            <person name="Jones D."/>
            <person name="Wendel J."/>
            <person name="Stelly D."/>
            <person name="Grimwood J."/>
            <person name="Schmutz J."/>
        </authorList>
    </citation>
    <scope>NUCLEOTIDE SEQUENCE [LARGE SCALE GENOMIC DNA]</scope>
    <source>
        <strain evidence="1">1808015.09</strain>
    </source>
</reference>
<dbReference type="EMBL" id="CM017688">
    <property type="protein sequence ID" value="TYH30401.1"/>
    <property type="molecule type" value="Genomic_DNA"/>
</dbReference>
<evidence type="ECO:0000313" key="1">
    <source>
        <dbReference type="EMBL" id="TYH30401.1"/>
    </source>
</evidence>
<proteinExistence type="predicted"/>
<dbReference type="Proteomes" id="UP000323506">
    <property type="component" value="Chromosome A01"/>
</dbReference>
<organism evidence="1 2">
    <name type="scientific">Gossypium darwinii</name>
    <name type="common">Darwin's cotton</name>
    <name type="synonym">Gossypium barbadense var. darwinii</name>
    <dbReference type="NCBI Taxonomy" id="34276"/>
    <lineage>
        <taxon>Eukaryota</taxon>
        <taxon>Viridiplantae</taxon>
        <taxon>Streptophyta</taxon>
        <taxon>Embryophyta</taxon>
        <taxon>Tracheophyta</taxon>
        <taxon>Spermatophyta</taxon>
        <taxon>Magnoliopsida</taxon>
        <taxon>eudicotyledons</taxon>
        <taxon>Gunneridae</taxon>
        <taxon>Pentapetalae</taxon>
        <taxon>rosids</taxon>
        <taxon>malvids</taxon>
        <taxon>Malvales</taxon>
        <taxon>Malvaceae</taxon>
        <taxon>Malvoideae</taxon>
        <taxon>Gossypium</taxon>
    </lineage>
</organism>
<name>A0A5D2HJK6_GOSDA</name>
<evidence type="ECO:0000313" key="2">
    <source>
        <dbReference type="Proteomes" id="UP000323506"/>
    </source>
</evidence>